<keyword evidence="7" id="KW-0812">Transmembrane</keyword>
<feature type="transmembrane region" description="Helical" evidence="7">
    <location>
        <begin position="217"/>
        <end position="242"/>
    </location>
</feature>
<dbReference type="Proteomes" id="UP001597205">
    <property type="component" value="Unassembled WGS sequence"/>
</dbReference>
<dbReference type="InterPro" id="IPR005467">
    <property type="entry name" value="His_kinase_dom"/>
</dbReference>
<dbReference type="CDD" id="cd00082">
    <property type="entry name" value="HisKA"/>
    <property type="match status" value="1"/>
</dbReference>
<comment type="catalytic activity">
    <reaction evidence="1">
        <text>ATP + protein L-histidine = ADP + protein N-phospho-L-histidine.</text>
        <dbReference type="EC" id="2.7.13.3"/>
    </reaction>
</comment>
<feature type="domain" description="Histidine kinase" evidence="8">
    <location>
        <begin position="258"/>
        <end position="476"/>
    </location>
</feature>
<organism evidence="9 10">
    <name type="scientific">Sphingobacterium daejeonense</name>
    <dbReference type="NCBI Taxonomy" id="371142"/>
    <lineage>
        <taxon>Bacteria</taxon>
        <taxon>Pseudomonadati</taxon>
        <taxon>Bacteroidota</taxon>
        <taxon>Sphingobacteriia</taxon>
        <taxon>Sphingobacteriales</taxon>
        <taxon>Sphingobacteriaceae</taxon>
        <taxon>Sphingobacterium</taxon>
    </lineage>
</organism>
<keyword evidence="4" id="KW-0808">Transferase</keyword>
<dbReference type="PRINTS" id="PR00344">
    <property type="entry name" value="BCTRLSENSOR"/>
</dbReference>
<sequence>MLKKYKILLASIILTIAGIIVVLVFWLFGSYYGQKQFFLGMTEHELFDVVQDFYNENEEQIQRDNQNQRTARIERLSSAFKEKYPEINLDTAKKIIEGLNFGRRSTNDKTSSDSSNTGKTRMSRHYISNYVVRTINWNDTTLDSLKIRLTKALEERDMYSAFDLKISNLPDEESRTKEFYKQRFEDSKSKPIVVDQSENLYLEVDYVNPNGYLLKKISWQLIFSIILVSALIGTFLALLSTVRKQNRLAKMRKAFVNNMTHELKTPVSTVMAAVESIQRFGAQDDKERMNRYLAVSRQELEHLSNMIERVLQVDVAETNGVQLEKSRFNLNQLIDECTENAKIFAKKKVEIAKSSSGTDFNILADQAHIKNVISNLLDNAIKYAGDEVHIKIDLQEKDKSFILSISDNGIGIPKTYQKGVFDLFFRVPSGDIHNVKGFGLGLAYVKQIVQQHQGTIDLSSEESVGSTFVIELPKEA</sequence>
<dbReference type="InterPro" id="IPR004358">
    <property type="entry name" value="Sig_transdc_His_kin-like_C"/>
</dbReference>
<evidence type="ECO:0000256" key="6">
    <source>
        <dbReference type="ARBA" id="ARBA00023012"/>
    </source>
</evidence>
<feature type="transmembrane region" description="Helical" evidence="7">
    <location>
        <begin position="7"/>
        <end position="28"/>
    </location>
</feature>
<evidence type="ECO:0000256" key="2">
    <source>
        <dbReference type="ARBA" id="ARBA00012438"/>
    </source>
</evidence>
<dbReference type="Gene3D" id="3.30.565.10">
    <property type="entry name" value="Histidine kinase-like ATPase, C-terminal domain"/>
    <property type="match status" value="1"/>
</dbReference>
<evidence type="ECO:0000313" key="10">
    <source>
        <dbReference type="Proteomes" id="UP001597205"/>
    </source>
</evidence>
<keyword evidence="10" id="KW-1185">Reference proteome</keyword>
<keyword evidence="6" id="KW-0902">Two-component regulatory system</keyword>
<reference evidence="10" key="1">
    <citation type="journal article" date="2019" name="Int. J. Syst. Evol. Microbiol.">
        <title>The Global Catalogue of Microorganisms (GCM) 10K type strain sequencing project: providing services to taxonomists for standard genome sequencing and annotation.</title>
        <authorList>
            <consortium name="The Broad Institute Genomics Platform"/>
            <consortium name="The Broad Institute Genome Sequencing Center for Infectious Disease"/>
            <person name="Wu L."/>
            <person name="Ma J."/>
        </authorList>
    </citation>
    <scope>NUCLEOTIDE SEQUENCE [LARGE SCALE GENOMIC DNA]</scope>
    <source>
        <strain evidence="10">CCUG 52468</strain>
    </source>
</reference>
<keyword evidence="5 9" id="KW-0418">Kinase</keyword>
<dbReference type="Pfam" id="PF00512">
    <property type="entry name" value="HisKA"/>
    <property type="match status" value="1"/>
</dbReference>
<keyword evidence="7" id="KW-1133">Transmembrane helix</keyword>
<dbReference type="SUPFAM" id="SSF55874">
    <property type="entry name" value="ATPase domain of HSP90 chaperone/DNA topoisomerase II/histidine kinase"/>
    <property type="match status" value="1"/>
</dbReference>
<dbReference type="PANTHER" id="PTHR45453:SF1">
    <property type="entry name" value="PHOSPHATE REGULON SENSOR PROTEIN PHOR"/>
    <property type="match status" value="1"/>
</dbReference>
<comment type="caution">
    <text evidence="9">The sequence shown here is derived from an EMBL/GenBank/DDBJ whole genome shotgun (WGS) entry which is preliminary data.</text>
</comment>
<dbReference type="InterPro" id="IPR003661">
    <property type="entry name" value="HisK_dim/P_dom"/>
</dbReference>
<name>A0ABW3RGM1_9SPHI</name>
<dbReference type="RefSeq" id="WP_380894509.1">
    <property type="nucleotide sequence ID" value="NZ_JBHTKY010000001.1"/>
</dbReference>
<proteinExistence type="predicted"/>
<dbReference type="Gene3D" id="1.10.287.130">
    <property type="match status" value="1"/>
</dbReference>
<evidence type="ECO:0000259" key="8">
    <source>
        <dbReference type="PROSITE" id="PS50109"/>
    </source>
</evidence>
<evidence type="ECO:0000256" key="3">
    <source>
        <dbReference type="ARBA" id="ARBA00022553"/>
    </source>
</evidence>
<dbReference type="InterPro" id="IPR050351">
    <property type="entry name" value="BphY/WalK/GraS-like"/>
</dbReference>
<accession>A0ABW3RGM1</accession>
<evidence type="ECO:0000256" key="5">
    <source>
        <dbReference type="ARBA" id="ARBA00022777"/>
    </source>
</evidence>
<gene>
    <name evidence="9" type="ORF">ACFQ2C_01635</name>
</gene>
<evidence type="ECO:0000256" key="1">
    <source>
        <dbReference type="ARBA" id="ARBA00000085"/>
    </source>
</evidence>
<dbReference type="PANTHER" id="PTHR45453">
    <property type="entry name" value="PHOSPHATE REGULON SENSOR PROTEIN PHOR"/>
    <property type="match status" value="1"/>
</dbReference>
<dbReference type="GO" id="GO:0016301">
    <property type="term" value="F:kinase activity"/>
    <property type="evidence" value="ECO:0007669"/>
    <property type="project" value="UniProtKB-KW"/>
</dbReference>
<dbReference type="InterPro" id="IPR003594">
    <property type="entry name" value="HATPase_dom"/>
</dbReference>
<dbReference type="SMART" id="SM00387">
    <property type="entry name" value="HATPase_c"/>
    <property type="match status" value="1"/>
</dbReference>
<evidence type="ECO:0000313" key="9">
    <source>
        <dbReference type="EMBL" id="MFD1164300.1"/>
    </source>
</evidence>
<evidence type="ECO:0000256" key="4">
    <source>
        <dbReference type="ARBA" id="ARBA00022679"/>
    </source>
</evidence>
<dbReference type="CDD" id="cd00075">
    <property type="entry name" value="HATPase"/>
    <property type="match status" value="1"/>
</dbReference>
<dbReference type="SUPFAM" id="SSF47384">
    <property type="entry name" value="Homodimeric domain of signal transducing histidine kinase"/>
    <property type="match status" value="1"/>
</dbReference>
<dbReference type="EMBL" id="JBHTKY010000001">
    <property type="protein sequence ID" value="MFD1164300.1"/>
    <property type="molecule type" value="Genomic_DNA"/>
</dbReference>
<dbReference type="SMART" id="SM00388">
    <property type="entry name" value="HisKA"/>
    <property type="match status" value="1"/>
</dbReference>
<evidence type="ECO:0000256" key="7">
    <source>
        <dbReference type="SAM" id="Phobius"/>
    </source>
</evidence>
<dbReference type="Pfam" id="PF02518">
    <property type="entry name" value="HATPase_c"/>
    <property type="match status" value="1"/>
</dbReference>
<dbReference type="EC" id="2.7.13.3" evidence="2"/>
<keyword evidence="3" id="KW-0597">Phosphoprotein</keyword>
<protein>
    <recommendedName>
        <fullName evidence="2">histidine kinase</fullName>
        <ecNumber evidence="2">2.7.13.3</ecNumber>
    </recommendedName>
</protein>
<dbReference type="InterPro" id="IPR036890">
    <property type="entry name" value="HATPase_C_sf"/>
</dbReference>
<dbReference type="InterPro" id="IPR036097">
    <property type="entry name" value="HisK_dim/P_sf"/>
</dbReference>
<dbReference type="PROSITE" id="PS50109">
    <property type="entry name" value="HIS_KIN"/>
    <property type="match status" value="1"/>
</dbReference>
<keyword evidence="7" id="KW-0472">Membrane</keyword>